<dbReference type="Gene3D" id="2.10.70.10">
    <property type="entry name" value="Complement Module, domain 1"/>
    <property type="match status" value="1"/>
</dbReference>
<dbReference type="PROSITE" id="PS50240">
    <property type="entry name" value="TRYPSIN_DOM"/>
    <property type="match status" value="1"/>
</dbReference>
<dbReference type="InterPro" id="IPR002172">
    <property type="entry name" value="LDrepeatLR_classA_rpt"/>
</dbReference>
<keyword evidence="14" id="KW-1185">Reference proteome</keyword>
<comment type="caution">
    <text evidence="13">The sequence shown here is derived from an EMBL/GenBank/DDBJ whole genome shotgun (WGS) entry which is preliminary data.</text>
</comment>
<evidence type="ECO:0000256" key="3">
    <source>
        <dbReference type="ARBA" id="ARBA00022980"/>
    </source>
</evidence>
<feature type="disulfide bond" evidence="10">
    <location>
        <begin position="109"/>
        <end position="127"/>
    </location>
</feature>
<evidence type="ECO:0000256" key="8">
    <source>
        <dbReference type="ARBA" id="ARBA00039448"/>
    </source>
</evidence>
<dbReference type="EMBL" id="JAYRBN010000037">
    <property type="protein sequence ID" value="KAL2747083.1"/>
    <property type="molecule type" value="Genomic_DNA"/>
</dbReference>
<dbReference type="SUPFAM" id="SSF50494">
    <property type="entry name" value="Trypsin-like serine proteases"/>
    <property type="match status" value="1"/>
</dbReference>
<keyword evidence="5 10" id="KW-1015">Disulfide bond</keyword>
<dbReference type="Proteomes" id="UP001607303">
    <property type="component" value="Unassembled WGS sequence"/>
</dbReference>
<dbReference type="Gene3D" id="2.40.10.10">
    <property type="entry name" value="Trypsin-like serine proteases"/>
    <property type="match status" value="2"/>
</dbReference>
<dbReference type="SMART" id="SM00192">
    <property type="entry name" value="LDLa"/>
    <property type="match status" value="3"/>
</dbReference>
<dbReference type="PROSITE" id="PS01209">
    <property type="entry name" value="LDLRA_1"/>
    <property type="match status" value="2"/>
</dbReference>
<protein>
    <recommendedName>
        <fullName evidence="8">Large ribosomal subunit protein mL45</fullName>
    </recommendedName>
    <alternativeName>
        <fullName evidence="9">39S ribosomal protein L45, mitochondrial</fullName>
    </alternativeName>
</protein>
<dbReference type="InterPro" id="IPR051975">
    <property type="entry name" value="mtLSU_mL45"/>
</dbReference>
<dbReference type="InterPro" id="IPR000436">
    <property type="entry name" value="Sushi_SCR_CCP_dom"/>
</dbReference>
<sequence>MNYKRTMEHLEIYLSKIKFNALRALIIESANDYKIMTSLNFRLILYIFFKYCIHATKKKVIEKFQCDNGNCIANEFLCDGQANCKDQSDETQSECSKPQLMCSPYAFRCNYGACIDGDLICNGKQDCIDNSDETLARCLYSMQNITTSIKCSINQFKCDNGQCIDFERLCNELLFRCNYGACIDGNLQCNGIINCADGSDEDPKFCTKTVTSPISIISISPSRSITSTLSPWIPKQPIYCLVPPQPANGKWQLYKLQCQTQENCDVQQGVQLYIGAYLVYTCNPGYKINGKIYILNVIITENLLILLYLYHTFTNTFDYILNGYTIILEIRCKSLTSASINAVCTYNGKWTACESPVLPETIAILNCRNGYHEDTLFLSKPKAQVRCNKNGQWEPEPIKCIPVCGVFTPSTKPLIIHGNAIDISLFPWHATLYETKSPDGPKEFTCGATIIKDNLLVTAAHCVFDERNKKINDPKRYYIATGNIFRDYESPLHDPHFVKKAQVENIYIPCNYLGLEGNYAWDIALLKIDVPFVFSAFLLPACLDQTFIEFGYGIVAGFSRTTLGASSFILQSAILPYVPLNQCKSVSSAQSEKFIMPDKFCAGYTNGTSICDGYGGGGLVFQTGNLWFLRGIVSIGVTLSAGSEYCYSYSYALNTRISSHIDWIQDIILRLESSNPLPFNKLNTLKTQKNLEFEREFRIINKMMSKYILRATCIFGKYMQNNSPVMLSAISYPNNSSEQIRHMSKHWNPKFKKERKEKFIKVDLPNFHETDKKRIEERRRSILKQHGVYPQKQWMERPIFISCTPNAFDSYVPPEGDGRFSTISKAGAMQKMTDVTMKGKSMMAIRKIKSFEDTFVLKDFPQEALDIYIKAHEALAAKDTDALIEYVTESAYSKMLHNIMDKNIRWKYVESLEPPRVVHARCHDLISKDNVFGQLTVRIHSQQILTIYDRFGRLLKGSEILKKDVLEYIVYENHLANQYGKWRLHAKIIPSWMPPREVGEKTYILSPETNEVVPPDPPTTSTDTTNVAKTIAN</sequence>
<evidence type="ECO:0000256" key="6">
    <source>
        <dbReference type="ARBA" id="ARBA00023274"/>
    </source>
</evidence>
<dbReference type="InterPro" id="IPR007379">
    <property type="entry name" value="Tim44-like_dom"/>
</dbReference>
<dbReference type="CDD" id="cd00033">
    <property type="entry name" value="CCP"/>
    <property type="match status" value="1"/>
</dbReference>
<keyword evidence="4" id="KW-0496">Mitochondrion</keyword>
<feature type="disulfide bond" evidence="10">
    <location>
        <begin position="170"/>
        <end position="182"/>
    </location>
</feature>
<dbReference type="GO" id="GO:1990904">
    <property type="term" value="C:ribonucleoprotein complex"/>
    <property type="evidence" value="ECO:0007669"/>
    <property type="project" value="UniProtKB-KW"/>
</dbReference>
<dbReference type="SMART" id="SM00020">
    <property type="entry name" value="Tryp_SPc"/>
    <property type="match status" value="1"/>
</dbReference>
<dbReference type="AlphaFoldDB" id="A0ABD2CPM9"/>
<dbReference type="FunFam" id="3.10.450.240:FF:000003">
    <property type="entry name" value="39S ribosomal protein L45, mitochondrial"/>
    <property type="match status" value="1"/>
</dbReference>
<dbReference type="InterPro" id="IPR001254">
    <property type="entry name" value="Trypsin_dom"/>
</dbReference>
<keyword evidence="11" id="KW-0812">Transmembrane</keyword>
<keyword evidence="3" id="KW-0689">Ribosomal protein</keyword>
<dbReference type="InterPro" id="IPR036055">
    <property type="entry name" value="LDL_receptor-like_sf"/>
</dbReference>
<evidence type="ECO:0000256" key="4">
    <source>
        <dbReference type="ARBA" id="ARBA00023128"/>
    </source>
</evidence>
<dbReference type="InterPro" id="IPR018114">
    <property type="entry name" value="TRYPSIN_HIS"/>
</dbReference>
<evidence type="ECO:0000259" key="12">
    <source>
        <dbReference type="PROSITE" id="PS50240"/>
    </source>
</evidence>
<dbReference type="PRINTS" id="PR00261">
    <property type="entry name" value="LDLRECEPTOR"/>
</dbReference>
<dbReference type="InterPro" id="IPR032710">
    <property type="entry name" value="NTF2-like_dom_sf"/>
</dbReference>
<comment type="caution">
    <text evidence="10">Lacks conserved residue(s) required for the propagation of feature annotation.</text>
</comment>
<evidence type="ECO:0000256" key="10">
    <source>
        <dbReference type="PROSITE-ProRule" id="PRU00124"/>
    </source>
</evidence>
<accession>A0ABD2CPM9</accession>
<dbReference type="PANTHER" id="PTHR28554">
    <property type="entry name" value="39S RIBOSOMAL PROTEIN L45, MITOCHONDRIAL"/>
    <property type="match status" value="1"/>
</dbReference>
<evidence type="ECO:0000256" key="7">
    <source>
        <dbReference type="ARBA" id="ARBA00038073"/>
    </source>
</evidence>
<dbReference type="PROSITE" id="PS00134">
    <property type="entry name" value="TRYPSIN_HIS"/>
    <property type="match status" value="1"/>
</dbReference>
<evidence type="ECO:0000256" key="5">
    <source>
        <dbReference type="ARBA" id="ARBA00023157"/>
    </source>
</evidence>
<organism evidence="13 14">
    <name type="scientific">Vespula maculifrons</name>
    <name type="common">Eastern yellow jacket</name>
    <name type="synonym">Wasp</name>
    <dbReference type="NCBI Taxonomy" id="7453"/>
    <lineage>
        <taxon>Eukaryota</taxon>
        <taxon>Metazoa</taxon>
        <taxon>Ecdysozoa</taxon>
        <taxon>Arthropoda</taxon>
        <taxon>Hexapoda</taxon>
        <taxon>Insecta</taxon>
        <taxon>Pterygota</taxon>
        <taxon>Neoptera</taxon>
        <taxon>Endopterygota</taxon>
        <taxon>Hymenoptera</taxon>
        <taxon>Apocrita</taxon>
        <taxon>Aculeata</taxon>
        <taxon>Vespoidea</taxon>
        <taxon>Vespidae</taxon>
        <taxon>Vespinae</taxon>
        <taxon>Vespula</taxon>
    </lineage>
</organism>
<dbReference type="SMART" id="SM00978">
    <property type="entry name" value="Tim44"/>
    <property type="match status" value="1"/>
</dbReference>
<dbReference type="PANTHER" id="PTHR28554:SF1">
    <property type="entry name" value="LARGE RIBOSOMAL SUBUNIT PROTEIN ML45"/>
    <property type="match status" value="1"/>
</dbReference>
<dbReference type="Pfam" id="PF00057">
    <property type="entry name" value="Ldl_recept_a"/>
    <property type="match status" value="3"/>
</dbReference>
<comment type="subcellular location">
    <subcellularLocation>
        <location evidence="1">Mitochondrion</location>
    </subcellularLocation>
</comment>
<dbReference type="Pfam" id="PF00089">
    <property type="entry name" value="Trypsin"/>
    <property type="match status" value="1"/>
</dbReference>
<dbReference type="PROSITE" id="PS50068">
    <property type="entry name" value="LDLRA_2"/>
    <property type="match status" value="3"/>
</dbReference>
<evidence type="ECO:0000256" key="11">
    <source>
        <dbReference type="SAM" id="Phobius"/>
    </source>
</evidence>
<dbReference type="GO" id="GO:0005739">
    <property type="term" value="C:mitochondrion"/>
    <property type="evidence" value="ECO:0007669"/>
    <property type="project" value="UniProtKB-SubCell"/>
</dbReference>
<dbReference type="CDD" id="cd00112">
    <property type="entry name" value="LDLa"/>
    <property type="match status" value="3"/>
</dbReference>
<evidence type="ECO:0000256" key="1">
    <source>
        <dbReference type="ARBA" id="ARBA00004173"/>
    </source>
</evidence>
<evidence type="ECO:0000313" key="13">
    <source>
        <dbReference type="EMBL" id="KAL2747083.1"/>
    </source>
</evidence>
<evidence type="ECO:0000313" key="14">
    <source>
        <dbReference type="Proteomes" id="UP001607303"/>
    </source>
</evidence>
<proteinExistence type="inferred from homology"/>
<feature type="disulfide bond" evidence="10">
    <location>
        <begin position="66"/>
        <end position="84"/>
    </location>
</feature>
<dbReference type="InterPro" id="IPR023415">
    <property type="entry name" value="LDLR_class-A_CS"/>
</dbReference>
<evidence type="ECO:0000256" key="9">
    <source>
        <dbReference type="ARBA" id="ARBA00043031"/>
    </source>
</evidence>
<feature type="disulfide bond" evidence="10">
    <location>
        <begin position="102"/>
        <end position="114"/>
    </location>
</feature>
<dbReference type="InterPro" id="IPR043504">
    <property type="entry name" value="Peptidase_S1_PA_chymotrypsin"/>
</dbReference>
<dbReference type="InterPro" id="IPR009003">
    <property type="entry name" value="Peptidase_S1_PA"/>
</dbReference>
<keyword evidence="2" id="KW-0809">Transit peptide</keyword>
<feature type="disulfide bond" evidence="10">
    <location>
        <begin position="177"/>
        <end position="195"/>
    </location>
</feature>
<name>A0ABD2CPM9_VESMC</name>
<dbReference type="Gene3D" id="4.10.400.10">
    <property type="entry name" value="Low-density Lipoprotein Receptor"/>
    <property type="match status" value="3"/>
</dbReference>
<feature type="transmembrane region" description="Helical" evidence="11">
    <location>
        <begin position="292"/>
        <end position="310"/>
    </location>
</feature>
<dbReference type="Pfam" id="PF00084">
    <property type="entry name" value="Sushi"/>
    <property type="match status" value="1"/>
</dbReference>
<dbReference type="SUPFAM" id="SSF54427">
    <property type="entry name" value="NTF2-like"/>
    <property type="match status" value="1"/>
</dbReference>
<keyword evidence="11" id="KW-1133">Transmembrane helix</keyword>
<reference evidence="13 14" key="1">
    <citation type="journal article" date="2024" name="Ann. Entomol. Soc. Am.">
        <title>Genomic analyses of the southern and eastern yellowjacket wasps (Hymenoptera: Vespidae) reveal evolutionary signatures of social life.</title>
        <authorList>
            <person name="Catto M.A."/>
            <person name="Caine P.B."/>
            <person name="Orr S.E."/>
            <person name="Hunt B.G."/>
            <person name="Goodisman M.A.D."/>
        </authorList>
    </citation>
    <scope>NUCLEOTIDE SEQUENCE [LARGE SCALE GENOMIC DNA]</scope>
    <source>
        <strain evidence="13">232</strain>
        <tissue evidence="13">Head and thorax</tissue>
    </source>
</reference>
<evidence type="ECO:0000256" key="2">
    <source>
        <dbReference type="ARBA" id="ARBA00022946"/>
    </source>
</evidence>
<gene>
    <name evidence="13" type="ORF">V1477_005453</name>
</gene>
<comment type="similarity">
    <text evidence="7">Belongs to the mitochondrion-specific ribosomal protein mL45 family.</text>
</comment>
<dbReference type="SUPFAM" id="SSF57424">
    <property type="entry name" value="LDL receptor-like module"/>
    <property type="match status" value="3"/>
</dbReference>
<dbReference type="GO" id="GO:0005840">
    <property type="term" value="C:ribosome"/>
    <property type="evidence" value="ECO:0007669"/>
    <property type="project" value="UniProtKB-KW"/>
</dbReference>
<keyword evidence="6" id="KW-0687">Ribonucleoprotein</keyword>
<dbReference type="Pfam" id="PF04280">
    <property type="entry name" value="Tim44"/>
    <property type="match status" value="1"/>
</dbReference>
<feature type="domain" description="Peptidase S1" evidence="12">
    <location>
        <begin position="415"/>
        <end position="669"/>
    </location>
</feature>
<dbReference type="Gene3D" id="3.10.450.240">
    <property type="match status" value="1"/>
</dbReference>
<keyword evidence="11" id="KW-0472">Membrane</keyword>
<dbReference type="CDD" id="cd00190">
    <property type="entry name" value="Tryp_SPc"/>
    <property type="match status" value="1"/>
</dbReference>